<dbReference type="AlphaFoldDB" id="A0ABD6XUF0"/>
<evidence type="ECO:0000313" key="13">
    <source>
        <dbReference type="Proteomes" id="UP000245996"/>
    </source>
</evidence>
<name>A0ABD6XUF0_ENTAG</name>
<dbReference type="Gene3D" id="3.40.50.740">
    <property type="match status" value="1"/>
</dbReference>
<evidence type="ECO:0000259" key="10">
    <source>
        <dbReference type="Pfam" id="PF00384"/>
    </source>
</evidence>
<dbReference type="InterPro" id="IPR006656">
    <property type="entry name" value="Mopterin_OxRdtase"/>
</dbReference>
<dbReference type="GO" id="GO:0016491">
    <property type="term" value="F:oxidoreductase activity"/>
    <property type="evidence" value="ECO:0007669"/>
    <property type="project" value="UniProtKB-KW"/>
</dbReference>
<evidence type="ECO:0000256" key="9">
    <source>
        <dbReference type="ARBA" id="ARBA00023014"/>
    </source>
</evidence>
<evidence type="ECO:0000256" key="4">
    <source>
        <dbReference type="ARBA" id="ARBA00022485"/>
    </source>
</evidence>
<evidence type="ECO:0000256" key="7">
    <source>
        <dbReference type="ARBA" id="ARBA00023002"/>
    </source>
</evidence>
<dbReference type="Pfam" id="PF01568">
    <property type="entry name" value="Molydop_binding"/>
    <property type="match status" value="1"/>
</dbReference>
<keyword evidence="6" id="KW-0479">Metal-binding</keyword>
<evidence type="ECO:0000256" key="6">
    <source>
        <dbReference type="ARBA" id="ARBA00022723"/>
    </source>
</evidence>
<dbReference type="InterPro" id="IPR010046">
    <property type="entry name" value="Mopterin_OxRdtse_a_bac"/>
</dbReference>
<dbReference type="InterPro" id="IPR006657">
    <property type="entry name" value="MoPterin_dinucl-bd_dom"/>
</dbReference>
<dbReference type="Gene3D" id="3.40.228.10">
    <property type="entry name" value="Dimethylsulfoxide Reductase, domain 2"/>
    <property type="match status" value="1"/>
</dbReference>
<dbReference type="GO" id="GO:0045333">
    <property type="term" value="P:cellular respiration"/>
    <property type="evidence" value="ECO:0007669"/>
    <property type="project" value="UniProtKB-ARBA"/>
</dbReference>
<keyword evidence="4" id="KW-0004">4Fe-4S</keyword>
<accession>A0ABD6XUF0</accession>
<dbReference type="InterPro" id="IPR009010">
    <property type="entry name" value="Asp_de-COase-like_dom_sf"/>
</dbReference>
<dbReference type="PIRSF" id="PIRSF000144">
    <property type="entry name" value="CbbBc"/>
    <property type="match status" value="1"/>
</dbReference>
<dbReference type="Proteomes" id="UP000245996">
    <property type="component" value="Unassembled WGS sequence"/>
</dbReference>
<dbReference type="NCBIfam" id="TIGR01701">
    <property type="entry name" value="Fdhalpha-like"/>
    <property type="match status" value="1"/>
</dbReference>
<dbReference type="RefSeq" id="WP_109650478.1">
    <property type="nucleotide sequence ID" value="NZ_CP125809.1"/>
</dbReference>
<dbReference type="SUPFAM" id="SSF50692">
    <property type="entry name" value="ADC-like"/>
    <property type="match status" value="1"/>
</dbReference>
<evidence type="ECO:0000259" key="11">
    <source>
        <dbReference type="Pfam" id="PF01568"/>
    </source>
</evidence>
<evidence type="ECO:0000256" key="5">
    <source>
        <dbReference type="ARBA" id="ARBA00022505"/>
    </source>
</evidence>
<dbReference type="CDD" id="cd02767">
    <property type="entry name" value="MopB_ydeP"/>
    <property type="match status" value="1"/>
</dbReference>
<dbReference type="Gene3D" id="2.40.40.20">
    <property type="match status" value="1"/>
</dbReference>
<dbReference type="InterPro" id="IPR050123">
    <property type="entry name" value="Prok_molybdopt-oxidoreductase"/>
</dbReference>
<dbReference type="GO" id="GO:0051539">
    <property type="term" value="F:4 iron, 4 sulfur cluster binding"/>
    <property type="evidence" value="ECO:0007669"/>
    <property type="project" value="UniProtKB-KW"/>
</dbReference>
<evidence type="ECO:0000256" key="3">
    <source>
        <dbReference type="ARBA" id="ARBA00010312"/>
    </source>
</evidence>
<reference evidence="12 13" key="1">
    <citation type="submission" date="2018-05" db="EMBL/GenBank/DDBJ databases">
        <title>Genomic Encyclopedia of Type Strains, Phase IV (KMG-V): Genome sequencing to study the core and pangenomes of soil and plant-associated prokaryotes.</title>
        <authorList>
            <person name="Whitman W."/>
        </authorList>
    </citation>
    <scope>NUCLEOTIDE SEQUENCE [LARGE SCALE GENOMIC DNA]</scope>
    <source>
        <strain evidence="12 13">PNG 92-11</strain>
    </source>
</reference>
<dbReference type="EMBL" id="QGHE01000001">
    <property type="protein sequence ID" value="PWJ82718.1"/>
    <property type="molecule type" value="Genomic_DNA"/>
</dbReference>
<dbReference type="GO" id="GO:1990204">
    <property type="term" value="C:oxidoreductase complex"/>
    <property type="evidence" value="ECO:0007669"/>
    <property type="project" value="UniProtKB-ARBA"/>
</dbReference>
<comment type="similarity">
    <text evidence="3">Belongs to the prokaryotic molybdopterin-containing oxidoreductase family.</text>
</comment>
<dbReference type="PANTHER" id="PTHR43105:SF4">
    <property type="entry name" value="PROTEIN YDEP"/>
    <property type="match status" value="1"/>
</dbReference>
<dbReference type="InterPro" id="IPR041953">
    <property type="entry name" value="YdeP_MopB"/>
</dbReference>
<dbReference type="Pfam" id="PF00384">
    <property type="entry name" value="Molybdopterin"/>
    <property type="match status" value="1"/>
</dbReference>
<keyword evidence="5" id="KW-0500">Molybdenum</keyword>
<dbReference type="PANTHER" id="PTHR43105">
    <property type="entry name" value="RESPIRATORY NITRATE REDUCTASE"/>
    <property type="match status" value="1"/>
</dbReference>
<dbReference type="GO" id="GO:0046872">
    <property type="term" value="F:metal ion binding"/>
    <property type="evidence" value="ECO:0007669"/>
    <property type="project" value="UniProtKB-KW"/>
</dbReference>
<keyword evidence="7" id="KW-0560">Oxidoreductase</keyword>
<evidence type="ECO:0000256" key="2">
    <source>
        <dbReference type="ARBA" id="ARBA00001966"/>
    </source>
</evidence>
<comment type="cofactor">
    <cofactor evidence="1">
        <name>Mo-bis(molybdopterin guanine dinucleotide)</name>
        <dbReference type="ChEBI" id="CHEBI:60539"/>
    </cofactor>
</comment>
<comment type="caution">
    <text evidence="12">The sequence shown here is derived from an EMBL/GenBank/DDBJ whole genome shotgun (WGS) entry which is preliminary data.</text>
</comment>
<keyword evidence="9" id="KW-0411">Iron-sulfur</keyword>
<evidence type="ECO:0000256" key="1">
    <source>
        <dbReference type="ARBA" id="ARBA00001942"/>
    </source>
</evidence>
<keyword evidence="8" id="KW-0408">Iron</keyword>
<feature type="domain" description="Molybdopterin dinucleotide-binding" evidence="11">
    <location>
        <begin position="644"/>
        <end position="753"/>
    </location>
</feature>
<protein>
    <submittedName>
        <fullName evidence="12">Molybdopterin-dependent oxidoreductase alpha subunit</fullName>
    </submittedName>
</protein>
<dbReference type="CDD" id="cd02787">
    <property type="entry name" value="MopB_CT_ydeP"/>
    <property type="match status" value="1"/>
</dbReference>
<evidence type="ECO:0000256" key="8">
    <source>
        <dbReference type="ARBA" id="ARBA00023004"/>
    </source>
</evidence>
<proteinExistence type="inferred from homology"/>
<dbReference type="SUPFAM" id="SSF53706">
    <property type="entry name" value="Formate dehydrogenase/DMSO reductase, domains 1-3"/>
    <property type="match status" value="1"/>
</dbReference>
<gene>
    <name evidence="12" type="ORF">C7430_101279</name>
</gene>
<evidence type="ECO:0000313" key="12">
    <source>
        <dbReference type="EMBL" id="PWJ82718.1"/>
    </source>
</evidence>
<sequence length="767" mass="84494">MKFKRQIKPYRAAAGGWGSLEATTRFVLDSKAALKNMRNLMRMNKARGFDCPGCAWGDDNKSTFSFCENGAKAVTWEATRRMVDTDFFAKHSVTTLYTQSDYFLEYQGRLTHPLRYNAETDHYEPISWDDAFALIAQHIKAMDHPDQMELYTSGRASNEASWLYQLFGRLMGTNNFPDCSNMCHEASGTGLKRSIGVGKGTIRLDDFDHADAIFVFGQNPGTNHPRMLHSLRHAADHGAKIVTFNTLRERGLERFADPQKPLEVVTSKAGNISSSYYQPNLGGDMAAVRGMVKSLLETHRARLAAGESGLFDQTFINAKTNGIEAYLDAVDNTSWMQIVAQSGLTQAQIREAAAIYQSADRVICTWAMGITQHKHSVDTVREITNLQLLFGQLGKKGAGLCPVRGHSNVQGNRTMGIDEKPAKAFLDALGNHFNFEPPRAAGHNTVEALNAMLRDEVKVLIALGGNLAAAAPDSPRTEEAMSRCGLTVHISTKLNRSHLVPGHEGLILPTLGRTERDLQATGNQFITVEDSFSMVHASEGIGIPLAETQRSETWIVAGIAEAVLGDEKVKWRELAGDYNLIREHIAATIPGFADFNAKCDIPGGFYLGNAAAELRFNTPSQKAEFNASALPTSLFPNLDQDVPFTLQTLRSHDQYNTTIYGLDDRYRGVFGQREVVFINPDDMADLGFTEGQNVDIETLWNDGITRRVSGFKLVPYNIPRGNLAAYYPETNPLVPLNSFGDDSGTPTSKSVPVKLELSEALADQRIA</sequence>
<comment type="cofactor">
    <cofactor evidence="2">
        <name>[4Fe-4S] cluster</name>
        <dbReference type="ChEBI" id="CHEBI:49883"/>
    </cofactor>
</comment>
<dbReference type="InterPro" id="IPR037951">
    <property type="entry name" value="MopB_CT_YdeP"/>
</dbReference>
<feature type="domain" description="Molybdopterin oxidoreductase" evidence="10">
    <location>
        <begin position="109"/>
        <end position="490"/>
    </location>
</feature>
<organism evidence="12 13">
    <name type="scientific">Enterobacter agglomerans</name>
    <name type="common">Erwinia herbicola</name>
    <name type="synonym">Pantoea agglomerans</name>
    <dbReference type="NCBI Taxonomy" id="549"/>
    <lineage>
        <taxon>Bacteria</taxon>
        <taxon>Pseudomonadati</taxon>
        <taxon>Pseudomonadota</taxon>
        <taxon>Gammaproteobacteria</taxon>
        <taxon>Enterobacterales</taxon>
        <taxon>Erwiniaceae</taxon>
        <taxon>Pantoea</taxon>
        <taxon>Pantoea agglomerans group</taxon>
    </lineage>
</organism>